<evidence type="ECO:0000313" key="10">
    <source>
        <dbReference type="Proteomes" id="UP001597097"/>
    </source>
</evidence>
<dbReference type="Proteomes" id="UP001597097">
    <property type="component" value="Unassembled WGS sequence"/>
</dbReference>
<keyword evidence="1" id="KW-0645">Protease</keyword>
<evidence type="ECO:0000256" key="4">
    <source>
        <dbReference type="ARBA" id="ARBA00022833"/>
    </source>
</evidence>
<sequence>MAYRCSFVPPHVLDHIAKVQAQQSAEPASAQRSAVVSAQFRRGRRSPEALPLGEQQRLTAEPETVPPGLTIPKPGTAGRLIYDDLNQWTFDVTFIRGEGDPAVGAQNANDAYDYLGIVRTYYKDKLGRDSIDNAGLNLVANVNFGVGFDNAFWDDAGLRMVFGNGSGLVFKDLTASADVCAHELTHGVTQFSANLNYTNDQSGALNESFSDMLGTAIDAYANNHDAHTHNWLIGDEIMADDLYGEALRNMAEPGTAFDNPLMGRDPQPRDMSGYFEPADPHIMSGITNRWFYLISQDIGLDAATLIMYQTLQNLWPNAKFTDAATVAVAQARILARNNLVPRQSPQTVRGAARQQGFW</sequence>
<evidence type="ECO:0000256" key="1">
    <source>
        <dbReference type="ARBA" id="ARBA00022670"/>
    </source>
</evidence>
<evidence type="ECO:0000256" key="3">
    <source>
        <dbReference type="ARBA" id="ARBA00022801"/>
    </source>
</evidence>
<organism evidence="9 10">
    <name type="scientific">Nonomuraea guangzhouensis</name>
    <dbReference type="NCBI Taxonomy" id="1291555"/>
    <lineage>
        <taxon>Bacteria</taxon>
        <taxon>Bacillati</taxon>
        <taxon>Actinomycetota</taxon>
        <taxon>Actinomycetes</taxon>
        <taxon>Streptosporangiales</taxon>
        <taxon>Streptosporangiaceae</taxon>
        <taxon>Nonomuraea</taxon>
    </lineage>
</organism>
<keyword evidence="10" id="KW-1185">Reference proteome</keyword>
<feature type="domain" description="Peptidase M4 C-terminal" evidence="8">
    <location>
        <begin position="193"/>
        <end position="334"/>
    </location>
</feature>
<evidence type="ECO:0000259" key="7">
    <source>
        <dbReference type="Pfam" id="PF01447"/>
    </source>
</evidence>
<dbReference type="EC" id="3.4.24.-" evidence="9"/>
<dbReference type="InterPro" id="IPR013856">
    <property type="entry name" value="Peptidase_M4_domain"/>
</dbReference>
<keyword evidence="2" id="KW-0479">Metal-binding</keyword>
<feature type="region of interest" description="Disordered" evidence="6">
    <location>
        <begin position="23"/>
        <end position="70"/>
    </location>
</feature>
<dbReference type="CDD" id="cd09597">
    <property type="entry name" value="M4_TLP"/>
    <property type="match status" value="1"/>
</dbReference>
<evidence type="ECO:0000313" key="9">
    <source>
        <dbReference type="EMBL" id="MFD1537230.1"/>
    </source>
</evidence>
<dbReference type="EMBL" id="JBHUCM010000008">
    <property type="protein sequence ID" value="MFD1537230.1"/>
    <property type="molecule type" value="Genomic_DNA"/>
</dbReference>
<dbReference type="InterPro" id="IPR001570">
    <property type="entry name" value="Peptidase_M4_C_domain"/>
</dbReference>
<evidence type="ECO:0000256" key="5">
    <source>
        <dbReference type="ARBA" id="ARBA00023049"/>
    </source>
</evidence>
<dbReference type="RefSeq" id="WP_219528708.1">
    <property type="nucleotide sequence ID" value="NZ_JAHKRM010000005.1"/>
</dbReference>
<comment type="caution">
    <text evidence="9">The sequence shown here is derived from an EMBL/GenBank/DDBJ whole genome shotgun (WGS) entry which is preliminary data.</text>
</comment>
<dbReference type="PANTHER" id="PTHR43579:SF1">
    <property type="entry name" value="NEUTRAL METALLOPROTEINASE"/>
    <property type="match status" value="1"/>
</dbReference>
<keyword evidence="4" id="KW-0862">Zinc</keyword>
<keyword evidence="3 9" id="KW-0378">Hydrolase</keyword>
<name>A0ABW4G3M2_9ACTN</name>
<feature type="domain" description="Peptidase M4" evidence="7">
    <location>
        <begin position="98"/>
        <end position="190"/>
    </location>
</feature>
<dbReference type="GO" id="GO:0016787">
    <property type="term" value="F:hydrolase activity"/>
    <property type="evidence" value="ECO:0007669"/>
    <property type="project" value="UniProtKB-KW"/>
</dbReference>
<reference evidence="10" key="1">
    <citation type="journal article" date="2019" name="Int. J. Syst. Evol. Microbiol.">
        <title>The Global Catalogue of Microorganisms (GCM) 10K type strain sequencing project: providing services to taxonomists for standard genome sequencing and annotation.</title>
        <authorList>
            <consortium name="The Broad Institute Genomics Platform"/>
            <consortium name="The Broad Institute Genome Sequencing Center for Infectious Disease"/>
            <person name="Wu L."/>
            <person name="Ma J."/>
        </authorList>
    </citation>
    <scope>NUCLEOTIDE SEQUENCE [LARGE SCALE GENOMIC DNA]</scope>
    <source>
        <strain evidence="10">CGMCC 1.15399</strain>
    </source>
</reference>
<evidence type="ECO:0000256" key="6">
    <source>
        <dbReference type="SAM" id="MobiDB-lite"/>
    </source>
</evidence>
<keyword evidence="5" id="KW-0482">Metalloprotease</keyword>
<gene>
    <name evidence="9" type="ORF">ACFSJ0_09305</name>
</gene>
<dbReference type="PANTHER" id="PTHR43579">
    <property type="match status" value="1"/>
</dbReference>
<evidence type="ECO:0000256" key="2">
    <source>
        <dbReference type="ARBA" id="ARBA00022723"/>
    </source>
</evidence>
<dbReference type="Pfam" id="PF02868">
    <property type="entry name" value="Peptidase_M4_C"/>
    <property type="match status" value="1"/>
</dbReference>
<dbReference type="Pfam" id="PF01447">
    <property type="entry name" value="Peptidase_M4"/>
    <property type="match status" value="1"/>
</dbReference>
<dbReference type="InterPro" id="IPR052759">
    <property type="entry name" value="Metalloprotease_M4"/>
</dbReference>
<proteinExistence type="predicted"/>
<protein>
    <submittedName>
        <fullName evidence="9">M4 family metallopeptidase</fullName>
        <ecNumber evidence="9">3.4.24.-</ecNumber>
    </submittedName>
</protein>
<accession>A0ABW4G3M2</accession>
<evidence type="ECO:0000259" key="8">
    <source>
        <dbReference type="Pfam" id="PF02868"/>
    </source>
</evidence>
<feature type="compositionally biased region" description="Low complexity" evidence="6">
    <location>
        <begin position="23"/>
        <end position="39"/>
    </location>
</feature>